<keyword evidence="3" id="KW-1185">Reference proteome</keyword>
<protein>
    <submittedName>
        <fullName evidence="2">Uncharacterized protein</fullName>
    </submittedName>
</protein>
<dbReference type="Proteomes" id="UP001066276">
    <property type="component" value="Chromosome 8"/>
</dbReference>
<evidence type="ECO:0000256" key="1">
    <source>
        <dbReference type="SAM" id="MobiDB-lite"/>
    </source>
</evidence>
<comment type="caution">
    <text evidence="2">The sequence shown here is derived from an EMBL/GenBank/DDBJ whole genome shotgun (WGS) entry which is preliminary data.</text>
</comment>
<name>A0AAV7NS61_PLEWA</name>
<feature type="compositionally biased region" description="Basic and acidic residues" evidence="1">
    <location>
        <begin position="27"/>
        <end position="84"/>
    </location>
</feature>
<proteinExistence type="predicted"/>
<evidence type="ECO:0000313" key="3">
    <source>
        <dbReference type="Proteomes" id="UP001066276"/>
    </source>
</evidence>
<evidence type="ECO:0000313" key="2">
    <source>
        <dbReference type="EMBL" id="KAJ1117469.1"/>
    </source>
</evidence>
<gene>
    <name evidence="2" type="ORF">NDU88_005669</name>
</gene>
<feature type="region of interest" description="Disordered" evidence="1">
    <location>
        <begin position="1"/>
        <end position="107"/>
    </location>
</feature>
<feature type="compositionally biased region" description="Basic and acidic residues" evidence="1">
    <location>
        <begin position="1"/>
        <end position="19"/>
    </location>
</feature>
<feature type="region of interest" description="Disordered" evidence="1">
    <location>
        <begin position="121"/>
        <end position="157"/>
    </location>
</feature>
<reference evidence="2" key="1">
    <citation type="journal article" date="2022" name="bioRxiv">
        <title>Sequencing and chromosome-scale assembly of the giantPleurodeles waltlgenome.</title>
        <authorList>
            <person name="Brown T."/>
            <person name="Elewa A."/>
            <person name="Iarovenko S."/>
            <person name="Subramanian E."/>
            <person name="Araus A.J."/>
            <person name="Petzold A."/>
            <person name="Susuki M."/>
            <person name="Suzuki K.-i.T."/>
            <person name="Hayashi T."/>
            <person name="Toyoda A."/>
            <person name="Oliveira C."/>
            <person name="Osipova E."/>
            <person name="Leigh N.D."/>
            <person name="Simon A."/>
            <person name="Yun M.H."/>
        </authorList>
    </citation>
    <scope>NUCLEOTIDE SEQUENCE</scope>
    <source>
        <strain evidence="2">20211129_DDA</strain>
        <tissue evidence="2">Liver</tissue>
    </source>
</reference>
<dbReference type="AlphaFoldDB" id="A0AAV7NS61"/>
<organism evidence="2 3">
    <name type="scientific">Pleurodeles waltl</name>
    <name type="common">Iberian ribbed newt</name>
    <dbReference type="NCBI Taxonomy" id="8319"/>
    <lineage>
        <taxon>Eukaryota</taxon>
        <taxon>Metazoa</taxon>
        <taxon>Chordata</taxon>
        <taxon>Craniata</taxon>
        <taxon>Vertebrata</taxon>
        <taxon>Euteleostomi</taxon>
        <taxon>Amphibia</taxon>
        <taxon>Batrachia</taxon>
        <taxon>Caudata</taxon>
        <taxon>Salamandroidea</taxon>
        <taxon>Salamandridae</taxon>
        <taxon>Pleurodelinae</taxon>
        <taxon>Pleurodeles</taxon>
    </lineage>
</organism>
<dbReference type="EMBL" id="JANPWB010000012">
    <property type="protein sequence ID" value="KAJ1117469.1"/>
    <property type="molecule type" value="Genomic_DNA"/>
</dbReference>
<sequence>MIKRRRNEEEEERRREKGKEKRGKGKKGGEKSRMEKKEEEKKKKKEGLGKRKGRDLVSKRGEGGGRRGNKEEISRREGRDREGTWEGCENQSAKCSGPRAGKTKEEGSWRLVEQETGDNLENFLAGDAPPQQFPAFIGEGGQGDSTEKSLYLGGRGL</sequence>
<accession>A0AAV7NS61</accession>